<dbReference type="Proteomes" id="UP000542742">
    <property type="component" value="Unassembled WGS sequence"/>
</dbReference>
<dbReference type="RefSeq" id="WP_184950868.1">
    <property type="nucleotide sequence ID" value="NZ_BOMC01000001.1"/>
</dbReference>
<proteinExistence type="predicted"/>
<organism evidence="1 2">
    <name type="scientific">Paractinoplanes abujensis</name>
    <dbReference type="NCBI Taxonomy" id="882441"/>
    <lineage>
        <taxon>Bacteria</taxon>
        <taxon>Bacillati</taxon>
        <taxon>Actinomycetota</taxon>
        <taxon>Actinomycetes</taxon>
        <taxon>Micromonosporales</taxon>
        <taxon>Micromonosporaceae</taxon>
        <taxon>Paractinoplanes</taxon>
    </lineage>
</organism>
<evidence type="ECO:0000313" key="1">
    <source>
        <dbReference type="EMBL" id="MBB4692105.1"/>
    </source>
</evidence>
<dbReference type="AlphaFoldDB" id="A0A7W7CRR7"/>
<gene>
    <name evidence="1" type="ORF">BKA14_002253</name>
</gene>
<sequence length="577" mass="63382">MSDVQKPWLVRKGRHEQRPREVVHDLIDVAAGSAYVILWETPHGPVLYVVPLGPVGHAEHEELTRQLMTRLVAPGRHPATLILQPSTVSLDTLVLDRQTGPFVYLRPIGGRQGAAKIGRNLGADLPIWVSGTTTVETARAMLAERGRTVPVPDSTSWGRSEAMLLVGMRAGLPETHPRAWGALAREHRVVLEQVRAGHARLPDRSAGWYLAARPRPPQPPEPLRTLLDEAAFPADRGERAAAEIITLEAAARDMDRDDPRIEPFTAAASKLAFLMAQDRSSRIIGHEPPTPHLDHARAAGLIAAVAPWSGEVARTWRQTLSPVRDQPAALRRHRLTAAGKHGRPEEVYRDRAGRYVLVFGDTVWAEWPRDPAVAATWTDETILAADGPSGPLLAFTPDPGGVVRADPLPAALVDGGPMRFDDDKHVMRLLLGLALVPADAEFAARAFVFGVLTEEPGMTLWPALTARGDRLRLPWPTVRAAAAADVALARRLLAPGAPALYQYYVVTDDMTHQTVQVVRRSATAKGGERDESFTGRGWKRTLTIFDINHGHGDNYEYRRLRAEEVGPAIEAERRRRT</sequence>
<evidence type="ECO:0000313" key="2">
    <source>
        <dbReference type="Proteomes" id="UP000542742"/>
    </source>
</evidence>
<comment type="caution">
    <text evidence="1">The sequence shown here is derived from an EMBL/GenBank/DDBJ whole genome shotgun (WGS) entry which is preliminary data.</text>
</comment>
<protein>
    <submittedName>
        <fullName evidence="1">Uncharacterized protein</fullName>
    </submittedName>
</protein>
<accession>A0A7W7CRR7</accession>
<reference evidence="1 2" key="1">
    <citation type="submission" date="2020-08" db="EMBL/GenBank/DDBJ databases">
        <title>Sequencing the genomes of 1000 actinobacteria strains.</title>
        <authorList>
            <person name="Klenk H.-P."/>
        </authorList>
    </citation>
    <scope>NUCLEOTIDE SEQUENCE [LARGE SCALE GENOMIC DNA]</scope>
    <source>
        <strain evidence="1 2">DSM 45518</strain>
    </source>
</reference>
<keyword evidence="2" id="KW-1185">Reference proteome</keyword>
<name>A0A7W7CRR7_9ACTN</name>
<dbReference type="EMBL" id="JACHMF010000001">
    <property type="protein sequence ID" value="MBB4692105.1"/>
    <property type="molecule type" value="Genomic_DNA"/>
</dbReference>